<dbReference type="AlphaFoldDB" id="A0A9D1GE43"/>
<proteinExistence type="predicted"/>
<sequence length="213" mass="23293">MKVRIRFLSLGLHILIMLAVAVLAVVILFFWLDHYTRHGDVAEVPDVCGLYYLDADIALSEGGMRSTVIDSMYIDGMEKGIVLDQVPRAGSAVKHGRTIYLTINALSPRKIAVPELRNLSYRQAEAIVKGLGLSAPQIIYWNSEYKDLVLNVMADGRPVEAGDRLPVTARITFSVGNGVYAPTRKVVASKDSLAADSLMVDSLSLDTSVLPDF</sequence>
<dbReference type="InterPro" id="IPR005543">
    <property type="entry name" value="PASTA_dom"/>
</dbReference>
<dbReference type="Pfam" id="PF03793">
    <property type="entry name" value="PASTA"/>
    <property type="match status" value="1"/>
</dbReference>
<dbReference type="Proteomes" id="UP000886722">
    <property type="component" value="Unassembled WGS sequence"/>
</dbReference>
<keyword evidence="1" id="KW-0812">Transmembrane</keyword>
<dbReference type="Gene3D" id="3.30.10.20">
    <property type="match status" value="1"/>
</dbReference>
<protein>
    <submittedName>
        <fullName evidence="3">PASTA domain-containing protein</fullName>
    </submittedName>
</protein>
<feature type="domain" description="PASTA" evidence="2">
    <location>
        <begin position="38"/>
        <end position="105"/>
    </location>
</feature>
<evidence type="ECO:0000313" key="3">
    <source>
        <dbReference type="EMBL" id="HIT39303.1"/>
    </source>
</evidence>
<dbReference type="EMBL" id="DVKT01000034">
    <property type="protein sequence ID" value="HIT39303.1"/>
    <property type="molecule type" value="Genomic_DNA"/>
</dbReference>
<name>A0A9D1GE43_9BACT</name>
<feature type="domain" description="PASTA" evidence="2">
    <location>
        <begin position="107"/>
        <end position="177"/>
    </location>
</feature>
<dbReference type="SMART" id="SM00740">
    <property type="entry name" value="PASTA"/>
    <property type="match status" value="2"/>
</dbReference>
<comment type="caution">
    <text evidence="3">The sequence shown here is derived from an EMBL/GenBank/DDBJ whole genome shotgun (WGS) entry which is preliminary data.</text>
</comment>
<feature type="transmembrane region" description="Helical" evidence="1">
    <location>
        <begin position="7"/>
        <end position="32"/>
    </location>
</feature>
<keyword evidence="1" id="KW-0472">Membrane</keyword>
<evidence type="ECO:0000313" key="4">
    <source>
        <dbReference type="Proteomes" id="UP000886722"/>
    </source>
</evidence>
<reference evidence="3" key="1">
    <citation type="submission" date="2020-10" db="EMBL/GenBank/DDBJ databases">
        <authorList>
            <person name="Gilroy R."/>
        </authorList>
    </citation>
    <scope>NUCLEOTIDE SEQUENCE</scope>
    <source>
        <strain evidence="3">21143</strain>
    </source>
</reference>
<keyword evidence="1" id="KW-1133">Transmembrane helix</keyword>
<evidence type="ECO:0000256" key="1">
    <source>
        <dbReference type="SAM" id="Phobius"/>
    </source>
</evidence>
<accession>A0A9D1GE43</accession>
<evidence type="ECO:0000259" key="2">
    <source>
        <dbReference type="SMART" id="SM00740"/>
    </source>
</evidence>
<organism evidence="3 4">
    <name type="scientific">Candidatus Caccoplasma intestinavium</name>
    <dbReference type="NCBI Taxonomy" id="2840716"/>
    <lineage>
        <taxon>Bacteria</taxon>
        <taxon>Pseudomonadati</taxon>
        <taxon>Bacteroidota</taxon>
        <taxon>Bacteroidia</taxon>
        <taxon>Bacteroidales</taxon>
        <taxon>Bacteroidaceae</taxon>
        <taxon>Bacteroidaceae incertae sedis</taxon>
        <taxon>Candidatus Caccoplasma</taxon>
    </lineage>
</organism>
<gene>
    <name evidence="3" type="ORF">IAD06_04620</name>
</gene>
<dbReference type="CDD" id="cd06577">
    <property type="entry name" value="PASTA_pknB"/>
    <property type="match status" value="1"/>
</dbReference>
<reference evidence="3" key="2">
    <citation type="journal article" date="2021" name="PeerJ">
        <title>Extensive microbial diversity within the chicken gut microbiome revealed by metagenomics and culture.</title>
        <authorList>
            <person name="Gilroy R."/>
            <person name="Ravi A."/>
            <person name="Getino M."/>
            <person name="Pursley I."/>
            <person name="Horton D.L."/>
            <person name="Alikhan N.F."/>
            <person name="Baker D."/>
            <person name="Gharbi K."/>
            <person name="Hall N."/>
            <person name="Watson M."/>
            <person name="Adriaenssens E.M."/>
            <person name="Foster-Nyarko E."/>
            <person name="Jarju S."/>
            <person name="Secka A."/>
            <person name="Antonio M."/>
            <person name="Oren A."/>
            <person name="Chaudhuri R.R."/>
            <person name="La Ragione R."/>
            <person name="Hildebrand F."/>
            <person name="Pallen M.J."/>
        </authorList>
    </citation>
    <scope>NUCLEOTIDE SEQUENCE</scope>
    <source>
        <strain evidence="3">21143</strain>
    </source>
</reference>